<feature type="domain" description="GHMP kinase C-terminal" evidence="7">
    <location>
        <begin position="376"/>
        <end position="450"/>
    </location>
</feature>
<keyword evidence="5" id="KW-0067">ATP-binding</keyword>
<evidence type="ECO:0000256" key="1">
    <source>
        <dbReference type="ARBA" id="ARBA00006566"/>
    </source>
</evidence>
<evidence type="ECO:0000313" key="11">
    <source>
        <dbReference type="Proteomes" id="UP001642409"/>
    </source>
</evidence>
<dbReference type="Gene3D" id="1.20.1440.340">
    <property type="match status" value="1"/>
</dbReference>
<dbReference type="Pfam" id="PF08544">
    <property type="entry name" value="GHMP_kinases_C"/>
    <property type="match status" value="1"/>
</dbReference>
<proteinExistence type="inferred from homology"/>
<dbReference type="PANTHER" id="PTHR10457">
    <property type="entry name" value="MEVALONATE KINASE/GALACTOKINASE"/>
    <property type="match status" value="1"/>
</dbReference>
<dbReference type="EMBL" id="CAXDID020000436">
    <property type="protein sequence ID" value="CAL6091530.1"/>
    <property type="molecule type" value="Genomic_DNA"/>
</dbReference>
<evidence type="ECO:0000256" key="4">
    <source>
        <dbReference type="ARBA" id="ARBA00022777"/>
    </source>
</evidence>
<evidence type="ECO:0000259" key="6">
    <source>
        <dbReference type="Pfam" id="PF00288"/>
    </source>
</evidence>
<reference evidence="10 11" key="2">
    <citation type="submission" date="2024-07" db="EMBL/GenBank/DDBJ databases">
        <authorList>
            <person name="Akdeniz Z."/>
        </authorList>
    </citation>
    <scope>NUCLEOTIDE SEQUENCE [LARGE SCALE GENOMIC DNA]</scope>
</reference>
<dbReference type="PROSITE" id="PS00627">
    <property type="entry name" value="GHMP_KINASES_ATP"/>
    <property type="match status" value="1"/>
</dbReference>
<dbReference type="InterPro" id="IPR014721">
    <property type="entry name" value="Ribsml_uS5_D2-typ_fold_subgr"/>
</dbReference>
<dbReference type="AlphaFoldDB" id="A0AA86NUN2"/>
<dbReference type="Pfam" id="PF00288">
    <property type="entry name" value="GHMP_kinases_N"/>
    <property type="match status" value="1"/>
</dbReference>
<comment type="similarity">
    <text evidence="1">Belongs to the GHMP kinase family. GalK subfamily.</text>
</comment>
<evidence type="ECO:0000256" key="5">
    <source>
        <dbReference type="ARBA" id="ARBA00022840"/>
    </source>
</evidence>
<dbReference type="InterPro" id="IPR013750">
    <property type="entry name" value="GHMP_kinase_C_dom"/>
</dbReference>
<dbReference type="Proteomes" id="UP001642409">
    <property type="component" value="Unassembled WGS sequence"/>
</dbReference>
<dbReference type="PIRSF" id="PIRSF000530">
    <property type="entry name" value="Galactokinase"/>
    <property type="match status" value="1"/>
</dbReference>
<dbReference type="InterPro" id="IPR006206">
    <property type="entry name" value="Mevalonate/galactokinase"/>
</dbReference>
<dbReference type="GO" id="GO:0006012">
    <property type="term" value="P:galactose metabolic process"/>
    <property type="evidence" value="ECO:0007669"/>
    <property type="project" value="InterPro"/>
</dbReference>
<dbReference type="PRINTS" id="PR00473">
    <property type="entry name" value="GALCTOKINASE"/>
</dbReference>
<evidence type="ECO:0000256" key="3">
    <source>
        <dbReference type="ARBA" id="ARBA00022741"/>
    </source>
</evidence>
<name>A0AA86NUN2_9EUKA</name>
<dbReference type="InterPro" id="IPR000705">
    <property type="entry name" value="Galactokinase"/>
</dbReference>
<evidence type="ECO:0000259" key="7">
    <source>
        <dbReference type="Pfam" id="PF08544"/>
    </source>
</evidence>
<feature type="domain" description="GHMP kinase N-terminal" evidence="6">
    <location>
        <begin position="119"/>
        <end position="196"/>
    </location>
</feature>
<dbReference type="InterPro" id="IPR006203">
    <property type="entry name" value="GHMP_knse_ATP-bd_CS"/>
</dbReference>
<dbReference type="PANTHER" id="PTHR10457:SF7">
    <property type="entry name" value="GALACTOKINASE-RELATED"/>
    <property type="match status" value="1"/>
</dbReference>
<dbReference type="GO" id="GO:0005524">
    <property type="term" value="F:ATP binding"/>
    <property type="evidence" value="ECO:0007669"/>
    <property type="project" value="UniProtKB-KW"/>
</dbReference>
<keyword evidence="11" id="KW-1185">Reference proteome</keyword>
<dbReference type="Gene3D" id="3.30.70.3170">
    <property type="match status" value="1"/>
</dbReference>
<gene>
    <name evidence="9" type="ORF">HINF_LOCUS14517</name>
    <name evidence="10" type="ORF">HINF_LOCUS65831</name>
</gene>
<evidence type="ECO:0000313" key="9">
    <source>
        <dbReference type="EMBL" id="CAI9926872.1"/>
    </source>
</evidence>
<comment type="caution">
    <text evidence="9">The sequence shown here is derived from an EMBL/GenBank/DDBJ whole genome shotgun (WGS) entry which is preliminary data.</text>
</comment>
<dbReference type="Gene3D" id="3.30.230.10">
    <property type="match status" value="1"/>
</dbReference>
<keyword evidence="4" id="KW-0418">Kinase</keyword>
<dbReference type="EMBL" id="CATOUU010000377">
    <property type="protein sequence ID" value="CAI9926872.1"/>
    <property type="molecule type" value="Genomic_DNA"/>
</dbReference>
<evidence type="ECO:0000313" key="10">
    <source>
        <dbReference type="EMBL" id="CAL6091530.1"/>
    </source>
</evidence>
<sequence>MDLTQIYSNPESQQQRYAALKTELESQGYAFVRYARAPGRVNLISEHTDYNGYQVSPIAIENDFVFAIGTKAGSGIVTIQHMDPSEHPTDSFDSCESAASIAHPNGEWSQYVRAGFHAARTYNENLSYEFDLLLVGSGTVPLGSGLSSSSALTCCSALAFLAFENEVDKVKLAQMVAKSEATVAIEGGGMDQAISLNAELGKVAVIKFNPLSLSFVKLPEGIRVAVFSSMKDSKKATGDSNFYNTRVAECRAGCALLYQKYTKQEFASNVKINMCADIQTLYGKKSPSQMLSESEELPEKLSLKQLAEQLHYKSVDELMNSLFTTQAGGILLKNYTDKTQLTIQKRLNHVYSEAFRAQMFERVLSNISDDDHERLHQLSAISNFMKESHVSCKDDYECSCQELEEVIRAATNSGAFCARLTGAGMGGFAVGLIHAQDDEEFMAKMTAFYKSKGIKNIEDVLFLTDAGIGGGYL</sequence>
<keyword evidence="3" id="KW-0547">Nucleotide-binding</keyword>
<dbReference type="InterPro" id="IPR019539">
    <property type="entry name" value="GalKase_N"/>
</dbReference>
<dbReference type="SUPFAM" id="SSF55060">
    <property type="entry name" value="GHMP Kinase, C-terminal domain"/>
    <property type="match status" value="1"/>
</dbReference>
<evidence type="ECO:0000259" key="8">
    <source>
        <dbReference type="Pfam" id="PF10509"/>
    </source>
</evidence>
<dbReference type="GO" id="GO:0004335">
    <property type="term" value="F:galactokinase activity"/>
    <property type="evidence" value="ECO:0007669"/>
    <property type="project" value="InterPro"/>
</dbReference>
<dbReference type="Pfam" id="PF10509">
    <property type="entry name" value="GalKase_gal_bdg"/>
    <property type="match status" value="1"/>
</dbReference>
<dbReference type="InterPro" id="IPR036554">
    <property type="entry name" value="GHMP_kinase_C_sf"/>
</dbReference>
<reference evidence="9" key="1">
    <citation type="submission" date="2023-06" db="EMBL/GenBank/DDBJ databases">
        <authorList>
            <person name="Kurt Z."/>
        </authorList>
    </citation>
    <scope>NUCLEOTIDE SEQUENCE</scope>
</reference>
<dbReference type="GO" id="GO:0005829">
    <property type="term" value="C:cytosol"/>
    <property type="evidence" value="ECO:0007669"/>
    <property type="project" value="TreeGrafter"/>
</dbReference>
<dbReference type="InterPro" id="IPR006204">
    <property type="entry name" value="GHMP_kinase_N_dom"/>
</dbReference>
<organism evidence="9">
    <name type="scientific">Hexamita inflata</name>
    <dbReference type="NCBI Taxonomy" id="28002"/>
    <lineage>
        <taxon>Eukaryota</taxon>
        <taxon>Metamonada</taxon>
        <taxon>Diplomonadida</taxon>
        <taxon>Hexamitidae</taxon>
        <taxon>Hexamitinae</taxon>
        <taxon>Hexamita</taxon>
    </lineage>
</organism>
<keyword evidence="2" id="KW-0808">Transferase</keyword>
<feature type="domain" description="Galactokinase N-terminal" evidence="8">
    <location>
        <begin position="34"/>
        <end position="69"/>
    </location>
</feature>
<evidence type="ECO:0000256" key="2">
    <source>
        <dbReference type="ARBA" id="ARBA00022679"/>
    </source>
</evidence>
<accession>A0AA86NUN2</accession>
<dbReference type="SUPFAM" id="SSF54211">
    <property type="entry name" value="Ribosomal protein S5 domain 2-like"/>
    <property type="match status" value="1"/>
</dbReference>
<dbReference type="PRINTS" id="PR00959">
    <property type="entry name" value="MEVGALKINASE"/>
</dbReference>
<protein>
    <submittedName>
        <fullName evidence="9">Galactokinase</fullName>
    </submittedName>
</protein>
<dbReference type="InterPro" id="IPR020568">
    <property type="entry name" value="Ribosomal_Su5_D2-typ_SF"/>
</dbReference>